<dbReference type="Proteomes" id="UP000298663">
    <property type="component" value="Unassembled WGS sequence"/>
</dbReference>
<evidence type="ECO:0000259" key="2">
    <source>
        <dbReference type="Pfam" id="PF00102"/>
    </source>
</evidence>
<evidence type="ECO:0000256" key="1">
    <source>
        <dbReference type="SAM" id="MobiDB-lite"/>
    </source>
</evidence>
<gene>
    <name evidence="3" type="ORF">L596_016585</name>
</gene>
<dbReference type="Gene3D" id="3.90.190.10">
    <property type="entry name" value="Protein tyrosine phosphatase superfamily"/>
    <property type="match status" value="1"/>
</dbReference>
<feature type="compositionally biased region" description="Polar residues" evidence="1">
    <location>
        <begin position="96"/>
        <end position="106"/>
    </location>
</feature>
<organism evidence="3 4">
    <name type="scientific">Steinernema carpocapsae</name>
    <name type="common">Entomopathogenic nematode</name>
    <dbReference type="NCBI Taxonomy" id="34508"/>
    <lineage>
        <taxon>Eukaryota</taxon>
        <taxon>Metazoa</taxon>
        <taxon>Ecdysozoa</taxon>
        <taxon>Nematoda</taxon>
        <taxon>Chromadorea</taxon>
        <taxon>Rhabditida</taxon>
        <taxon>Tylenchina</taxon>
        <taxon>Panagrolaimomorpha</taxon>
        <taxon>Strongyloidoidea</taxon>
        <taxon>Steinernematidae</taxon>
        <taxon>Steinernema</taxon>
    </lineage>
</organism>
<evidence type="ECO:0000313" key="4">
    <source>
        <dbReference type="Proteomes" id="UP000298663"/>
    </source>
</evidence>
<feature type="region of interest" description="Disordered" evidence="1">
    <location>
        <begin position="78"/>
        <end position="115"/>
    </location>
</feature>
<reference evidence="3 4" key="2">
    <citation type="journal article" date="2019" name="G3 (Bethesda)">
        <title>Hybrid Assembly of the Genome of the Entomopathogenic Nematode Steinernema carpocapsae Identifies the X-Chromosome.</title>
        <authorList>
            <person name="Serra L."/>
            <person name="Macchietto M."/>
            <person name="Macias-Munoz A."/>
            <person name="McGill C.J."/>
            <person name="Rodriguez I.M."/>
            <person name="Rodriguez B."/>
            <person name="Murad R."/>
            <person name="Mortazavi A."/>
        </authorList>
    </citation>
    <scope>NUCLEOTIDE SEQUENCE [LARGE SCALE GENOMIC DNA]</scope>
    <source>
        <strain evidence="3 4">ALL</strain>
    </source>
</reference>
<dbReference type="InterPro" id="IPR029021">
    <property type="entry name" value="Prot-tyrosine_phosphatase-like"/>
</dbReference>
<name>A0A4U5NJ93_STECR</name>
<dbReference type="EMBL" id="AZBU02000004">
    <property type="protein sequence ID" value="TKR82914.1"/>
    <property type="molecule type" value="Genomic_DNA"/>
</dbReference>
<dbReference type="InterPro" id="IPR000242">
    <property type="entry name" value="PTP_cat"/>
</dbReference>
<dbReference type="GO" id="GO:0004725">
    <property type="term" value="F:protein tyrosine phosphatase activity"/>
    <property type="evidence" value="ECO:0007669"/>
    <property type="project" value="InterPro"/>
</dbReference>
<protein>
    <recommendedName>
        <fullName evidence="2">Tyrosine-protein phosphatase domain-containing protein</fullName>
    </recommendedName>
</protein>
<dbReference type="AlphaFoldDB" id="A0A4U5NJ93"/>
<dbReference type="Pfam" id="PF00102">
    <property type="entry name" value="Y_phosphatase"/>
    <property type="match status" value="1"/>
</dbReference>
<keyword evidence="4" id="KW-1185">Reference proteome</keyword>
<evidence type="ECO:0000313" key="3">
    <source>
        <dbReference type="EMBL" id="TKR82914.1"/>
    </source>
</evidence>
<accession>A0A4U5NJ93</accession>
<proteinExistence type="predicted"/>
<dbReference type="SUPFAM" id="SSF52799">
    <property type="entry name" value="(Phosphotyrosine protein) phosphatases II"/>
    <property type="match status" value="1"/>
</dbReference>
<feature type="compositionally biased region" description="Basic and acidic residues" evidence="1">
    <location>
        <begin position="254"/>
        <end position="263"/>
    </location>
</feature>
<feature type="region of interest" description="Disordered" evidence="1">
    <location>
        <begin position="241"/>
        <end position="278"/>
    </location>
</feature>
<feature type="domain" description="Tyrosine-protein phosphatase" evidence="2">
    <location>
        <begin position="129"/>
        <end position="199"/>
    </location>
</feature>
<sequence length="278" mass="30945">MVYHEEPMAIVVVLHKDEMCDDSGKKAPFFWPTNVGDSKTYHSLFYSPFMKLEHHCHSGHEKRGQIGLRRALRHHSLGVRRALQQNSRTRTRRAPSGNTSSSTTQVGPKEATTDPTDLANFIKRKVLNSLGRPQDNDTPTNPLLIVSLNGLNRAPAICGLVEVAWSCELKTHRFDLVALAEKLSNQRPGAITDVHSYLTFFATSFRLASLYSMGNAQELDAVVKNLMKPLPSDVLGKVTKTQGSLEETAEEDSMDHFDKEASSKSKKKSFIESVDVPL</sequence>
<reference evidence="3 4" key="1">
    <citation type="journal article" date="2015" name="Genome Biol.">
        <title>Comparative genomics of Steinernema reveals deeply conserved gene regulatory networks.</title>
        <authorList>
            <person name="Dillman A.R."/>
            <person name="Macchietto M."/>
            <person name="Porter C.F."/>
            <person name="Rogers A."/>
            <person name="Williams B."/>
            <person name="Antoshechkin I."/>
            <person name="Lee M.M."/>
            <person name="Goodwin Z."/>
            <person name="Lu X."/>
            <person name="Lewis E.E."/>
            <person name="Goodrich-Blair H."/>
            <person name="Stock S.P."/>
            <person name="Adams B.J."/>
            <person name="Sternberg P.W."/>
            <person name="Mortazavi A."/>
        </authorList>
    </citation>
    <scope>NUCLEOTIDE SEQUENCE [LARGE SCALE GENOMIC DNA]</scope>
    <source>
        <strain evidence="3 4">ALL</strain>
    </source>
</reference>
<comment type="caution">
    <text evidence="3">The sequence shown here is derived from an EMBL/GenBank/DDBJ whole genome shotgun (WGS) entry which is preliminary data.</text>
</comment>